<accession>A0A395ILH8</accession>
<evidence type="ECO:0000256" key="1">
    <source>
        <dbReference type="ARBA" id="ARBA00004141"/>
    </source>
</evidence>
<dbReference type="OrthoDB" id="417697at2759"/>
<protein>
    <submittedName>
        <fullName evidence="9">Uncharacterized protein</fullName>
    </submittedName>
</protein>
<gene>
    <name evidence="9" type="ORF">DID88_009830</name>
</gene>
<dbReference type="Pfam" id="PF20684">
    <property type="entry name" value="Fung_rhodopsin"/>
    <property type="match status" value="1"/>
</dbReference>
<evidence type="ECO:0000259" key="8">
    <source>
        <dbReference type="Pfam" id="PF20684"/>
    </source>
</evidence>
<evidence type="ECO:0000259" key="7">
    <source>
        <dbReference type="Pfam" id="PF13649"/>
    </source>
</evidence>
<sequence length="425" mass="48075">MSANELAISFFGPGKVLSAGITLPIVGIIVVALRFWLRSYQKVGLGLDDYTILLSLIFVIGMGICLIYGASKHGLGYPTPQLPNATPETQLMDIVPEQTLVELLDWIIWLLMIPANGLIKLSAIFLYRRLFVVWSLNMRRSQKLYITGVFFLAAGDWSLADGHGYVFNRSHVAACRLNLQHYLWKEALQFVVHPSIQLSNESVIADIATGTGAWLLDVAQDFPQAQLDGFDNDVRQAPHKRWLPSNVSVRHWDIFTDLPDDMIGRYDYVHVRLLVLVLNGNSQPVIQKLLKMLKPGGYLQWDELDCVNMHVKKLSREVQAPALEQIRDMSWADGRHDWTVKLPDFLQEAGFQDVKIQFFGDEDRLIRAFNEQHLLTMDEFASSLAKMGKVDAAKKFFELIQQGYQESITGAALCIPRIVCVAKKF</sequence>
<dbReference type="InterPro" id="IPR052337">
    <property type="entry name" value="SAT4-like"/>
</dbReference>
<feature type="domain" description="Rhodopsin" evidence="8">
    <location>
        <begin position="33"/>
        <end position="134"/>
    </location>
</feature>
<organism evidence="9 10">
    <name type="scientific">Monilinia fructigena</name>
    <dbReference type="NCBI Taxonomy" id="38457"/>
    <lineage>
        <taxon>Eukaryota</taxon>
        <taxon>Fungi</taxon>
        <taxon>Dikarya</taxon>
        <taxon>Ascomycota</taxon>
        <taxon>Pezizomycotina</taxon>
        <taxon>Leotiomycetes</taxon>
        <taxon>Helotiales</taxon>
        <taxon>Sclerotiniaceae</taxon>
        <taxon>Monilinia</taxon>
    </lineage>
</organism>
<keyword evidence="2 6" id="KW-0812">Transmembrane</keyword>
<dbReference type="PANTHER" id="PTHR33048">
    <property type="entry name" value="PTH11-LIKE INTEGRAL MEMBRANE PROTEIN (AFU_ORTHOLOGUE AFUA_5G11245)"/>
    <property type="match status" value="1"/>
</dbReference>
<feature type="transmembrane region" description="Helical" evidence="6">
    <location>
        <begin position="16"/>
        <end position="37"/>
    </location>
</feature>
<dbReference type="Gene3D" id="3.40.50.150">
    <property type="entry name" value="Vaccinia Virus protein VP39"/>
    <property type="match status" value="1"/>
</dbReference>
<dbReference type="InterPro" id="IPR041698">
    <property type="entry name" value="Methyltransf_25"/>
</dbReference>
<dbReference type="Proteomes" id="UP000249056">
    <property type="component" value="Unassembled WGS sequence"/>
</dbReference>
<feature type="transmembrane region" description="Helical" evidence="6">
    <location>
        <begin position="49"/>
        <end position="70"/>
    </location>
</feature>
<feature type="domain" description="Methyltransferase" evidence="7">
    <location>
        <begin position="204"/>
        <end position="297"/>
    </location>
</feature>
<dbReference type="PANTHER" id="PTHR33048:SF157">
    <property type="entry name" value="INTEGRAL MEMBRANE PROTEIN"/>
    <property type="match status" value="1"/>
</dbReference>
<comment type="subcellular location">
    <subcellularLocation>
        <location evidence="1">Membrane</location>
        <topology evidence="1">Multi-pass membrane protein</topology>
    </subcellularLocation>
</comment>
<feature type="transmembrane region" description="Helical" evidence="6">
    <location>
        <begin position="106"/>
        <end position="131"/>
    </location>
</feature>
<evidence type="ECO:0000313" key="9">
    <source>
        <dbReference type="EMBL" id="RAL60724.1"/>
    </source>
</evidence>
<evidence type="ECO:0000256" key="5">
    <source>
        <dbReference type="ARBA" id="ARBA00038359"/>
    </source>
</evidence>
<comment type="similarity">
    <text evidence="5">Belongs to the SAT4 family.</text>
</comment>
<evidence type="ECO:0000313" key="10">
    <source>
        <dbReference type="Proteomes" id="UP000249056"/>
    </source>
</evidence>
<feature type="transmembrane region" description="Helical" evidence="6">
    <location>
        <begin position="143"/>
        <end position="160"/>
    </location>
</feature>
<name>A0A395ILH8_9HELO</name>
<dbReference type="AlphaFoldDB" id="A0A395ILH8"/>
<dbReference type="SUPFAM" id="SSF53335">
    <property type="entry name" value="S-adenosyl-L-methionine-dependent methyltransferases"/>
    <property type="match status" value="1"/>
</dbReference>
<dbReference type="InterPro" id="IPR029063">
    <property type="entry name" value="SAM-dependent_MTases_sf"/>
</dbReference>
<proteinExistence type="inferred from homology"/>
<dbReference type="Pfam" id="PF13649">
    <property type="entry name" value="Methyltransf_25"/>
    <property type="match status" value="1"/>
</dbReference>
<evidence type="ECO:0000256" key="4">
    <source>
        <dbReference type="ARBA" id="ARBA00023136"/>
    </source>
</evidence>
<keyword evidence="3 6" id="KW-1133">Transmembrane helix</keyword>
<keyword evidence="4 6" id="KW-0472">Membrane</keyword>
<dbReference type="InterPro" id="IPR049326">
    <property type="entry name" value="Rhodopsin_dom_fungi"/>
</dbReference>
<keyword evidence="10" id="KW-1185">Reference proteome</keyword>
<evidence type="ECO:0000256" key="6">
    <source>
        <dbReference type="SAM" id="Phobius"/>
    </source>
</evidence>
<dbReference type="EMBL" id="QKRW01000037">
    <property type="protein sequence ID" value="RAL60724.1"/>
    <property type="molecule type" value="Genomic_DNA"/>
</dbReference>
<evidence type="ECO:0000256" key="3">
    <source>
        <dbReference type="ARBA" id="ARBA00022989"/>
    </source>
</evidence>
<reference evidence="9 10" key="1">
    <citation type="submission" date="2018-06" db="EMBL/GenBank/DDBJ databases">
        <title>Genome Sequence of the Brown Rot Fungal Pathogen Monilinia fructigena.</title>
        <authorList>
            <person name="Landi L."/>
            <person name="De Miccolis Angelini R.M."/>
            <person name="Pollastro S."/>
            <person name="Abate D."/>
            <person name="Faretra F."/>
            <person name="Romanazzi G."/>
        </authorList>
    </citation>
    <scope>NUCLEOTIDE SEQUENCE [LARGE SCALE GENOMIC DNA]</scope>
    <source>
        <strain evidence="9 10">Mfrg269</strain>
    </source>
</reference>
<evidence type="ECO:0000256" key="2">
    <source>
        <dbReference type="ARBA" id="ARBA00022692"/>
    </source>
</evidence>
<dbReference type="CDD" id="cd02440">
    <property type="entry name" value="AdoMet_MTases"/>
    <property type="match status" value="1"/>
</dbReference>
<dbReference type="GO" id="GO:0016020">
    <property type="term" value="C:membrane"/>
    <property type="evidence" value="ECO:0007669"/>
    <property type="project" value="UniProtKB-SubCell"/>
</dbReference>
<comment type="caution">
    <text evidence="9">The sequence shown here is derived from an EMBL/GenBank/DDBJ whole genome shotgun (WGS) entry which is preliminary data.</text>
</comment>